<sequence length="308" mass="34988">MHPKKSALSRNTTASTYAARLVDMLRRLNQGEALQPEKLAAEYEVTLRTVQRDLNEKLDFLELEVQNGSYRVAASKLGLLSLQDITRFAEIAGLEGLYPQLNDALIRRWLQTSYQNALLVRGPSYEDLSGHENTFNLLQQAIDRCCTVGFRYLKTDGPKVTQSLKPYQLINHEGIWYLAAVDQDKLKCYTLTKIEAPFANTDERFEQDPTIVKTLEEEDSIWLNLSKTEVVIKVAAEVATYFKQRKLIAGQKTIKELEDGGLILSGQIAHPNQIWPTVRAWIPHVRIISPESLQADMELQLKAYLNLA</sequence>
<comment type="caution">
    <text evidence="3">The sequence shown here is derived from an EMBL/GenBank/DDBJ whole genome shotgun (WGS) entry which is preliminary data.</text>
</comment>
<reference evidence="3 4" key="1">
    <citation type="submission" date="2019-06" db="EMBL/GenBank/DDBJ databases">
        <title>Genomic Encyclopedia of Archaeal and Bacterial Type Strains, Phase II (KMG-II): from individual species to whole genera.</title>
        <authorList>
            <person name="Goeker M."/>
        </authorList>
    </citation>
    <scope>NUCLEOTIDE SEQUENCE [LARGE SCALE GENOMIC DNA]</scope>
    <source>
        <strain evidence="3 4">DSM 7270</strain>
    </source>
</reference>
<keyword evidence="3" id="KW-0238">DNA-binding</keyword>
<gene>
    <name evidence="3" type="ORF">BDD18_3863</name>
</gene>
<feature type="domain" description="WYL" evidence="1">
    <location>
        <begin position="134"/>
        <end position="195"/>
    </location>
</feature>
<evidence type="ECO:0000259" key="2">
    <source>
        <dbReference type="Pfam" id="PF25583"/>
    </source>
</evidence>
<dbReference type="Pfam" id="PF13280">
    <property type="entry name" value="WYL"/>
    <property type="match status" value="1"/>
</dbReference>
<name>A0A543KVV8_9BURK</name>
<dbReference type="InterPro" id="IPR026881">
    <property type="entry name" value="WYL_dom"/>
</dbReference>
<dbReference type="Pfam" id="PF25583">
    <property type="entry name" value="WCX"/>
    <property type="match status" value="1"/>
</dbReference>
<dbReference type="PANTHER" id="PTHR34580">
    <property type="match status" value="1"/>
</dbReference>
<evidence type="ECO:0000313" key="4">
    <source>
        <dbReference type="Proteomes" id="UP000316993"/>
    </source>
</evidence>
<dbReference type="InterPro" id="IPR051534">
    <property type="entry name" value="CBASS_pafABC_assoc_protein"/>
</dbReference>
<evidence type="ECO:0000313" key="3">
    <source>
        <dbReference type="EMBL" id="TQM99213.1"/>
    </source>
</evidence>
<dbReference type="RefSeq" id="WP_142085265.1">
    <property type="nucleotide sequence ID" value="NZ_VFPV01000004.1"/>
</dbReference>
<protein>
    <submittedName>
        <fullName evidence="3">Putative DNA-binding transcriptional regulator YafY</fullName>
    </submittedName>
</protein>
<feature type="domain" description="WCX" evidence="2">
    <location>
        <begin position="227"/>
        <end position="304"/>
    </location>
</feature>
<accession>A0A543KVV8</accession>
<dbReference type="GO" id="GO:0003677">
    <property type="term" value="F:DNA binding"/>
    <property type="evidence" value="ECO:0007669"/>
    <property type="project" value="UniProtKB-KW"/>
</dbReference>
<dbReference type="Proteomes" id="UP000316993">
    <property type="component" value="Unassembled WGS sequence"/>
</dbReference>
<dbReference type="InterPro" id="IPR057727">
    <property type="entry name" value="WCX_dom"/>
</dbReference>
<dbReference type="PROSITE" id="PS52050">
    <property type="entry name" value="WYL"/>
    <property type="match status" value="1"/>
</dbReference>
<organism evidence="3 4">
    <name type="scientific">Acidovorax temperans</name>
    <dbReference type="NCBI Taxonomy" id="80878"/>
    <lineage>
        <taxon>Bacteria</taxon>
        <taxon>Pseudomonadati</taxon>
        <taxon>Pseudomonadota</taxon>
        <taxon>Betaproteobacteria</taxon>
        <taxon>Burkholderiales</taxon>
        <taxon>Comamonadaceae</taxon>
        <taxon>Acidovorax</taxon>
    </lineage>
</organism>
<dbReference type="PANTHER" id="PTHR34580:SF1">
    <property type="entry name" value="PROTEIN PAFC"/>
    <property type="match status" value="1"/>
</dbReference>
<dbReference type="AlphaFoldDB" id="A0A543KVV8"/>
<evidence type="ECO:0000259" key="1">
    <source>
        <dbReference type="Pfam" id="PF13280"/>
    </source>
</evidence>
<dbReference type="EMBL" id="VFPV01000004">
    <property type="protein sequence ID" value="TQM99213.1"/>
    <property type="molecule type" value="Genomic_DNA"/>
</dbReference>
<proteinExistence type="predicted"/>